<dbReference type="Gene3D" id="3.30.300.20">
    <property type="match status" value="1"/>
</dbReference>
<name>A0A917ZJL0_9GAMM</name>
<evidence type="ECO:0000313" key="2">
    <source>
        <dbReference type="EMBL" id="GGO82997.1"/>
    </source>
</evidence>
<dbReference type="EMBL" id="BMLT01000006">
    <property type="protein sequence ID" value="GGO82997.1"/>
    <property type="molecule type" value="Genomic_DNA"/>
</dbReference>
<sequence>MQALPHHYDVFASASAEGDVNTRADGKPEIAGAAPVQFGGPGDRWSPEELLMAAVADCLILTFRAVARNAGLDWRELEVRSSGTLDRVEGVTRFTKIHTEARLGLAPGQDATRAGKLLEKSESACLVTRSLLAETALSLDIYESGS</sequence>
<organism evidence="2 3">
    <name type="scientific">Marinobacterium nitratireducens</name>
    <dbReference type="NCBI Taxonomy" id="518897"/>
    <lineage>
        <taxon>Bacteria</taxon>
        <taxon>Pseudomonadati</taxon>
        <taxon>Pseudomonadota</taxon>
        <taxon>Gammaproteobacteria</taxon>
        <taxon>Oceanospirillales</taxon>
        <taxon>Oceanospirillaceae</taxon>
        <taxon>Marinobacterium</taxon>
    </lineage>
</organism>
<dbReference type="InterPro" id="IPR015946">
    <property type="entry name" value="KH_dom-like_a/b"/>
</dbReference>
<dbReference type="Pfam" id="PF02566">
    <property type="entry name" value="OsmC"/>
    <property type="match status" value="1"/>
</dbReference>
<dbReference type="PANTHER" id="PTHR42830:SF2">
    <property type="entry name" value="OSMC_OHR FAMILY PROTEIN"/>
    <property type="match status" value="1"/>
</dbReference>
<reference evidence="2 3" key="1">
    <citation type="journal article" date="2014" name="Int. J. Syst. Evol. Microbiol.">
        <title>Complete genome sequence of Corynebacterium casei LMG S-19264T (=DSM 44701T), isolated from a smear-ripened cheese.</title>
        <authorList>
            <consortium name="US DOE Joint Genome Institute (JGI-PGF)"/>
            <person name="Walter F."/>
            <person name="Albersmeier A."/>
            <person name="Kalinowski J."/>
            <person name="Ruckert C."/>
        </authorList>
    </citation>
    <scope>NUCLEOTIDE SEQUENCE [LARGE SCALE GENOMIC DNA]</scope>
    <source>
        <strain evidence="2 3">CGMCC 1.7286</strain>
    </source>
</reference>
<dbReference type="PANTHER" id="PTHR42830">
    <property type="entry name" value="OSMOTICALLY INDUCIBLE FAMILY PROTEIN"/>
    <property type="match status" value="1"/>
</dbReference>
<feature type="region of interest" description="Disordered" evidence="1">
    <location>
        <begin position="19"/>
        <end position="38"/>
    </location>
</feature>
<dbReference type="SUPFAM" id="SSF82784">
    <property type="entry name" value="OsmC-like"/>
    <property type="match status" value="1"/>
</dbReference>
<comment type="caution">
    <text evidence="2">The sequence shown here is derived from an EMBL/GenBank/DDBJ whole genome shotgun (WGS) entry which is preliminary data.</text>
</comment>
<keyword evidence="3" id="KW-1185">Reference proteome</keyword>
<dbReference type="InterPro" id="IPR052707">
    <property type="entry name" value="OsmC_Ohr_Peroxiredoxin"/>
</dbReference>
<accession>A0A917ZJL0</accession>
<gene>
    <name evidence="2" type="ORF">GCM10011348_25690</name>
</gene>
<evidence type="ECO:0000256" key="1">
    <source>
        <dbReference type="SAM" id="MobiDB-lite"/>
    </source>
</evidence>
<protein>
    <submittedName>
        <fullName evidence="2">Uncharacterized protein</fullName>
    </submittedName>
</protein>
<evidence type="ECO:0000313" key="3">
    <source>
        <dbReference type="Proteomes" id="UP000599578"/>
    </source>
</evidence>
<proteinExistence type="predicted"/>
<dbReference type="RefSeq" id="WP_188861019.1">
    <property type="nucleotide sequence ID" value="NZ_BMLT01000006.1"/>
</dbReference>
<dbReference type="Proteomes" id="UP000599578">
    <property type="component" value="Unassembled WGS sequence"/>
</dbReference>
<dbReference type="InterPro" id="IPR036102">
    <property type="entry name" value="OsmC/Ohrsf"/>
</dbReference>
<dbReference type="InterPro" id="IPR003718">
    <property type="entry name" value="OsmC/Ohr_fam"/>
</dbReference>
<dbReference type="AlphaFoldDB" id="A0A917ZJL0"/>